<feature type="transmembrane region" description="Helical" evidence="1">
    <location>
        <begin position="141"/>
        <end position="165"/>
    </location>
</feature>
<evidence type="ECO:0000256" key="1">
    <source>
        <dbReference type="SAM" id="Phobius"/>
    </source>
</evidence>
<gene>
    <name evidence="2" type="ORF">CTZ28_22940</name>
</gene>
<dbReference type="RefSeq" id="WP_121891582.1">
    <property type="nucleotide sequence ID" value="NZ_PENI01000015.1"/>
</dbReference>
<accession>A0A3M0I5M7</accession>
<proteinExistence type="predicted"/>
<feature type="transmembrane region" description="Helical" evidence="1">
    <location>
        <begin position="403"/>
        <end position="430"/>
    </location>
</feature>
<sequence length="539" mass="55313">MTAAALAPEARDARTGGSRQLAGTGILLRFALRRDRVMIPVWVAVNALMVLSMPKSLTSLYGTAAARADLLRQLDTNASLRALIGPVFDDSLGALTAWRIGSYAGALAAVTSLLVVVRHTRDEEESGRQELVSSGMVGRRAPLTAGLLAALVADAALALLVVAGLAGQGVLGALAFGLGIACVGMVFATAAAIVVQLTESARLARGLTAAVLGAAFVLRAAGDSASNHGSSVLTWLSPLGWLENLRAFAGERWWVLLLFAAAVAAQAAVAYALAGRRDTGMSFLPTRPGPARGRLGSAAALAWRLQRGSVLGWSTGFFLAGVVYGGMTDGAADLVRDNKQARDLFARMGGQSGITDAFLASMVGIMGLVAALYVVSSVLRLYGEETSGRAEPVLAGAVGRLRWAAGHLTIAFGGAALLMLLTGLGFAVGYRKEVGPILGACLVQVPAVWVVGGLAVLLYGLLPRGATAAWGVAGAVLLIGWVGPALDVPQTVLDLSPFGHLPKLPGGPMEWGPVLVLLVLAVALAGAGLTALRRRDLTT</sequence>
<feature type="transmembrane region" description="Helical" evidence="1">
    <location>
        <begin position="100"/>
        <end position="120"/>
    </location>
</feature>
<feature type="transmembrane region" description="Helical" evidence="1">
    <location>
        <begin position="468"/>
        <end position="486"/>
    </location>
</feature>
<keyword evidence="3" id="KW-1185">Reference proteome</keyword>
<keyword evidence="1" id="KW-0812">Transmembrane</keyword>
<name>A0A3M0I5M7_9ACTN</name>
<feature type="transmembrane region" description="Helical" evidence="1">
    <location>
        <begin position="253"/>
        <end position="274"/>
    </location>
</feature>
<protein>
    <submittedName>
        <fullName evidence="2">ABC transporter permease</fullName>
    </submittedName>
</protein>
<feature type="transmembrane region" description="Helical" evidence="1">
    <location>
        <begin position="511"/>
        <end position="532"/>
    </location>
</feature>
<feature type="transmembrane region" description="Helical" evidence="1">
    <location>
        <begin position="171"/>
        <end position="195"/>
    </location>
</feature>
<keyword evidence="1" id="KW-0472">Membrane</keyword>
<feature type="transmembrane region" description="Helical" evidence="1">
    <location>
        <begin position="310"/>
        <end position="327"/>
    </location>
</feature>
<feature type="transmembrane region" description="Helical" evidence="1">
    <location>
        <begin position="202"/>
        <end position="221"/>
    </location>
</feature>
<evidence type="ECO:0000313" key="2">
    <source>
        <dbReference type="EMBL" id="RMB83582.1"/>
    </source>
</evidence>
<evidence type="ECO:0000313" key="3">
    <source>
        <dbReference type="Proteomes" id="UP000270471"/>
    </source>
</evidence>
<feature type="transmembrane region" description="Helical" evidence="1">
    <location>
        <begin position="37"/>
        <end position="54"/>
    </location>
</feature>
<dbReference type="OrthoDB" id="2014935at2"/>
<dbReference type="Proteomes" id="UP000270471">
    <property type="component" value="Unassembled WGS sequence"/>
</dbReference>
<reference evidence="2 3" key="1">
    <citation type="submission" date="2017-11" db="EMBL/GenBank/DDBJ databases">
        <title>Draft genome of actinobacteria isolated from guarana (Paullinia cupana (Mart.) Ducke.</title>
        <authorList>
            <person name="Siqueira K.A."/>
            <person name="Liotti R.G."/>
            <person name="Mendes T.A.O."/>
            <person name="Soares M.A."/>
        </authorList>
    </citation>
    <scope>NUCLEOTIDE SEQUENCE [LARGE SCALE GENOMIC DNA]</scope>
    <source>
        <strain evidence="2 3">193</strain>
    </source>
</reference>
<feature type="transmembrane region" description="Helical" evidence="1">
    <location>
        <begin position="436"/>
        <end position="461"/>
    </location>
</feature>
<dbReference type="EMBL" id="PENI01000015">
    <property type="protein sequence ID" value="RMB83582.1"/>
    <property type="molecule type" value="Genomic_DNA"/>
</dbReference>
<dbReference type="AlphaFoldDB" id="A0A3M0I5M7"/>
<feature type="transmembrane region" description="Helical" evidence="1">
    <location>
        <begin position="357"/>
        <end position="382"/>
    </location>
</feature>
<keyword evidence="1" id="KW-1133">Transmembrane helix</keyword>
<comment type="caution">
    <text evidence="2">The sequence shown here is derived from an EMBL/GenBank/DDBJ whole genome shotgun (WGS) entry which is preliminary data.</text>
</comment>
<organism evidence="2 3">
    <name type="scientific">Streptomyces shenzhenensis</name>
    <dbReference type="NCBI Taxonomy" id="943815"/>
    <lineage>
        <taxon>Bacteria</taxon>
        <taxon>Bacillati</taxon>
        <taxon>Actinomycetota</taxon>
        <taxon>Actinomycetes</taxon>
        <taxon>Kitasatosporales</taxon>
        <taxon>Streptomycetaceae</taxon>
        <taxon>Streptomyces</taxon>
    </lineage>
</organism>